<dbReference type="STRING" id="35608.A0A2U1LXF3"/>
<accession>A0A2U1LXF3</accession>
<dbReference type="SUPFAM" id="SSF52047">
    <property type="entry name" value="RNI-like"/>
    <property type="match status" value="1"/>
</dbReference>
<dbReference type="SMART" id="SM00367">
    <property type="entry name" value="LRR_CC"/>
    <property type="match status" value="7"/>
</dbReference>
<proteinExistence type="predicted"/>
<dbReference type="Pfam" id="PF13516">
    <property type="entry name" value="LRR_6"/>
    <property type="match status" value="1"/>
</dbReference>
<protein>
    <submittedName>
        <fullName evidence="2">Leucine-rich repeat, cysteine-containing subtype</fullName>
    </submittedName>
</protein>
<dbReference type="AlphaFoldDB" id="A0A2U1LXF3"/>
<dbReference type="InterPro" id="IPR001611">
    <property type="entry name" value="Leu-rich_rpt"/>
</dbReference>
<dbReference type="Proteomes" id="UP000245207">
    <property type="component" value="Unassembled WGS sequence"/>
</dbReference>
<dbReference type="GO" id="GO:0031146">
    <property type="term" value="P:SCF-dependent proteasomal ubiquitin-dependent protein catabolic process"/>
    <property type="evidence" value="ECO:0007669"/>
    <property type="project" value="TreeGrafter"/>
</dbReference>
<name>A0A2U1LXF3_ARTAN</name>
<keyword evidence="3" id="KW-1185">Reference proteome</keyword>
<organism evidence="2 3">
    <name type="scientific">Artemisia annua</name>
    <name type="common">Sweet wormwood</name>
    <dbReference type="NCBI Taxonomy" id="35608"/>
    <lineage>
        <taxon>Eukaryota</taxon>
        <taxon>Viridiplantae</taxon>
        <taxon>Streptophyta</taxon>
        <taxon>Embryophyta</taxon>
        <taxon>Tracheophyta</taxon>
        <taxon>Spermatophyta</taxon>
        <taxon>Magnoliopsida</taxon>
        <taxon>eudicotyledons</taxon>
        <taxon>Gunneridae</taxon>
        <taxon>Pentapetalae</taxon>
        <taxon>asterids</taxon>
        <taxon>campanulids</taxon>
        <taxon>Asterales</taxon>
        <taxon>Asteraceae</taxon>
        <taxon>Asteroideae</taxon>
        <taxon>Anthemideae</taxon>
        <taxon>Artemisiinae</taxon>
        <taxon>Artemisia</taxon>
    </lineage>
</organism>
<dbReference type="PANTHER" id="PTHR13318">
    <property type="entry name" value="PARTNER OF PAIRED, ISOFORM B-RELATED"/>
    <property type="match status" value="1"/>
</dbReference>
<dbReference type="Gene3D" id="3.80.10.10">
    <property type="entry name" value="Ribonuclease Inhibitor"/>
    <property type="match status" value="2"/>
</dbReference>
<evidence type="ECO:0000313" key="3">
    <source>
        <dbReference type="Proteomes" id="UP000245207"/>
    </source>
</evidence>
<evidence type="ECO:0000313" key="2">
    <source>
        <dbReference type="EMBL" id="PWA53678.1"/>
    </source>
</evidence>
<dbReference type="GO" id="GO:0019005">
    <property type="term" value="C:SCF ubiquitin ligase complex"/>
    <property type="evidence" value="ECO:0007669"/>
    <property type="project" value="TreeGrafter"/>
</dbReference>
<feature type="domain" description="F-box/LRR-repeat protein 15-like leucin rich repeat" evidence="1">
    <location>
        <begin position="25"/>
        <end position="113"/>
    </location>
</feature>
<reference evidence="2 3" key="1">
    <citation type="journal article" date="2018" name="Mol. Plant">
        <title>The genome of Artemisia annua provides insight into the evolution of Asteraceae family and artemisinin biosynthesis.</title>
        <authorList>
            <person name="Shen Q."/>
            <person name="Zhang L."/>
            <person name="Liao Z."/>
            <person name="Wang S."/>
            <person name="Yan T."/>
            <person name="Shi P."/>
            <person name="Liu M."/>
            <person name="Fu X."/>
            <person name="Pan Q."/>
            <person name="Wang Y."/>
            <person name="Lv Z."/>
            <person name="Lu X."/>
            <person name="Zhang F."/>
            <person name="Jiang W."/>
            <person name="Ma Y."/>
            <person name="Chen M."/>
            <person name="Hao X."/>
            <person name="Li L."/>
            <person name="Tang Y."/>
            <person name="Lv G."/>
            <person name="Zhou Y."/>
            <person name="Sun X."/>
            <person name="Brodelius P.E."/>
            <person name="Rose J.K.C."/>
            <person name="Tang K."/>
        </authorList>
    </citation>
    <scope>NUCLEOTIDE SEQUENCE [LARGE SCALE GENOMIC DNA]</scope>
    <source>
        <strain evidence="3">cv. Huhao1</strain>
        <tissue evidence="2">Leaf</tissue>
    </source>
</reference>
<dbReference type="InterPro" id="IPR032675">
    <property type="entry name" value="LRR_dom_sf"/>
</dbReference>
<dbReference type="InterPro" id="IPR006553">
    <property type="entry name" value="Leu-rich_rpt_Cys-con_subtyp"/>
</dbReference>
<evidence type="ECO:0000259" key="1">
    <source>
        <dbReference type="Pfam" id="PF25372"/>
    </source>
</evidence>
<gene>
    <name evidence="2" type="ORF">CTI12_AA442750</name>
</gene>
<dbReference type="OrthoDB" id="544129at2759"/>
<dbReference type="EMBL" id="PKPP01007335">
    <property type="protein sequence ID" value="PWA53678.1"/>
    <property type="molecule type" value="Genomic_DNA"/>
</dbReference>
<comment type="caution">
    <text evidence="2">The sequence shown here is derived from an EMBL/GenBank/DDBJ whole genome shotgun (WGS) entry which is preliminary data.</text>
</comment>
<dbReference type="InterPro" id="IPR057207">
    <property type="entry name" value="FBXL15_LRR"/>
</dbReference>
<sequence length="236" mass="25842">MMAGLCAVANAYSHLNSVSLGRRLHVGDVGVISLLRSSKNITSLCLERCVKVTDESLKAIGEVTCLKQLVLRGCYLITDLGLKYLANKDLKNSLKFLYLDECDRISDTGIIYLGQMVHLSVLTLAKCGVNIADSGISAISKIPNIVRLVLARLINVTDTSLFDIANNCLKLSVLNLTGCEAITGDAVRAFADRPTLSYLTLYSCHNISWEDIMSSSAFTRLNSRCKIIGDDQRYNQ</sequence>
<dbReference type="Pfam" id="PF25372">
    <property type="entry name" value="DUF7885"/>
    <property type="match status" value="1"/>
</dbReference>
<dbReference type="PANTHER" id="PTHR13318:SF223">
    <property type="entry name" value="RNI-LIKE SUPERFAMILY PROTEIN"/>
    <property type="match status" value="1"/>
</dbReference>